<sequence>MNSLVPLPVLLPLFGAGLKLAIGGRLPRGQRVISVGVLTAVLGVAVALLVSADRNGPVVARMAGWPAPTGIVLVADRLSALMLGVSCAVTLGVLIYSIGQGRADADEATPLSVFHPTYLILVAGVADAFLAGDLFNLYVGFEVLLAASYVLLTVGGTAARVRAGAGYVVVGLLSSLVFLAAIAMVYAATGTVNLAQLAIRLPEVDPGVRLVLESILLIGFGVKAAVFPLSAWLPDAYPTAPAPVTAVFAGLLTKVGVYAIIRVQTLLFPDGRMRELLLVVAAATMIVGILGAIVQSDLNRLLSFTLISHIGYMVFGIALASAAGLAGAVFYAVHHITVQTSLFLVAGLIERRGGSTDLGRLGGLARMSPVLAVLFFVPAMNLGGIPPLSGFLGKWLLLRAGAEFGTVTSYVLIGAAVATSLLTLYAMARVWGQVFGGTSDHSGATAYSSGASLSGRDVAATTSVLPRAMTLATFALVAVGVAFTVWAGPLVALADRTGAELVGRTAYVDAVPLPGGVHRGGGR</sequence>
<dbReference type="InterPro" id="IPR001750">
    <property type="entry name" value="ND/Mrp_TM"/>
</dbReference>
<dbReference type="GO" id="GO:0008137">
    <property type="term" value="F:NADH dehydrogenase (ubiquinone) activity"/>
    <property type="evidence" value="ECO:0007669"/>
    <property type="project" value="InterPro"/>
</dbReference>
<evidence type="ECO:0000256" key="5">
    <source>
        <dbReference type="ARBA" id="ARBA00022989"/>
    </source>
</evidence>
<feature type="transmembrane region" description="Helical" evidence="8">
    <location>
        <begin position="471"/>
        <end position="494"/>
    </location>
</feature>
<evidence type="ECO:0000313" key="10">
    <source>
        <dbReference type="EMBL" id="OPC84580.1"/>
    </source>
</evidence>
<keyword evidence="5 8" id="KW-1133">Transmembrane helix</keyword>
<keyword evidence="4 7" id="KW-0812">Transmembrane</keyword>
<dbReference type="eggNOG" id="COG0651">
    <property type="taxonomic scope" value="Bacteria"/>
</dbReference>
<dbReference type="EMBL" id="MWQN01000001">
    <property type="protein sequence ID" value="OPC84580.1"/>
    <property type="molecule type" value="Genomic_DNA"/>
</dbReference>
<dbReference type="OrthoDB" id="9768329at2"/>
<evidence type="ECO:0000256" key="8">
    <source>
        <dbReference type="SAM" id="Phobius"/>
    </source>
</evidence>
<comment type="subcellular location">
    <subcellularLocation>
        <location evidence="1">Cell membrane</location>
        <topology evidence="1">Multi-pass membrane protein</topology>
    </subcellularLocation>
    <subcellularLocation>
        <location evidence="7">Membrane</location>
        <topology evidence="7">Multi-pass membrane protein</topology>
    </subcellularLocation>
</comment>
<evidence type="ECO:0000256" key="2">
    <source>
        <dbReference type="ARBA" id="ARBA00005346"/>
    </source>
</evidence>
<dbReference type="GO" id="GO:0042773">
    <property type="term" value="P:ATP synthesis coupled electron transport"/>
    <property type="evidence" value="ECO:0007669"/>
    <property type="project" value="InterPro"/>
</dbReference>
<evidence type="ECO:0000256" key="1">
    <source>
        <dbReference type="ARBA" id="ARBA00004651"/>
    </source>
</evidence>
<feature type="transmembrane region" description="Helical" evidence="8">
    <location>
        <begin position="111"/>
        <end position="130"/>
    </location>
</feature>
<feature type="transmembrane region" description="Helical" evidence="8">
    <location>
        <begin position="301"/>
        <end position="322"/>
    </location>
</feature>
<feature type="transmembrane region" description="Helical" evidence="8">
    <location>
        <begin position="137"/>
        <end position="159"/>
    </location>
</feature>
<dbReference type="PANTHER" id="PTHR42703">
    <property type="entry name" value="NADH DEHYDROGENASE"/>
    <property type="match status" value="1"/>
</dbReference>
<keyword evidence="6 8" id="KW-0472">Membrane</keyword>
<dbReference type="RefSeq" id="WP_078978877.1">
    <property type="nucleotide sequence ID" value="NZ_MWQN01000001.1"/>
</dbReference>
<reference evidence="10 11" key="1">
    <citation type="submission" date="2017-03" db="EMBL/GenBank/DDBJ databases">
        <title>Draft genome sequence of Streptomyces scabrisporus NF3, endophyte isolated from Amphipterygium adstringens.</title>
        <authorList>
            <person name="Vazquez M."/>
            <person name="Ceapa C.D."/>
            <person name="Rodriguez Luna D."/>
            <person name="Sanchez Esquivel S."/>
        </authorList>
    </citation>
    <scope>NUCLEOTIDE SEQUENCE [LARGE SCALE GENOMIC DNA]</scope>
    <source>
        <strain evidence="10 11">NF3</strain>
    </source>
</reference>
<feature type="domain" description="NADH:quinone oxidoreductase/Mrp antiporter transmembrane" evidence="9">
    <location>
        <begin position="131"/>
        <end position="420"/>
    </location>
</feature>
<feature type="transmembrane region" description="Helical" evidence="8">
    <location>
        <begin position="329"/>
        <end position="349"/>
    </location>
</feature>
<dbReference type="Proteomes" id="UP000190037">
    <property type="component" value="Unassembled WGS sequence"/>
</dbReference>
<keyword evidence="3" id="KW-1003">Cell membrane</keyword>
<dbReference type="NCBIfam" id="NF009308">
    <property type="entry name" value="PRK12665.1"/>
    <property type="match status" value="1"/>
</dbReference>
<dbReference type="GO" id="GO:0005886">
    <property type="term" value="C:plasma membrane"/>
    <property type="evidence" value="ECO:0007669"/>
    <property type="project" value="UniProtKB-SubCell"/>
</dbReference>
<keyword evidence="11" id="KW-1185">Reference proteome</keyword>
<feature type="transmembrane region" description="Helical" evidence="8">
    <location>
        <begin position="369"/>
        <end position="392"/>
    </location>
</feature>
<evidence type="ECO:0000256" key="3">
    <source>
        <dbReference type="ARBA" id="ARBA00022475"/>
    </source>
</evidence>
<comment type="similarity">
    <text evidence="2">Belongs to the CPA3 antiporters (TC 2.A.63) subunit D family.</text>
</comment>
<dbReference type="InterPro" id="IPR003918">
    <property type="entry name" value="NADH_UbQ_OxRdtase"/>
</dbReference>
<protein>
    <submittedName>
        <fullName evidence="10">Na+/H+ antiporter subunit D</fullName>
    </submittedName>
</protein>
<gene>
    <name evidence="10" type="ORF">B4N89_29920</name>
</gene>
<feature type="transmembrane region" description="Helical" evidence="8">
    <location>
        <begin position="33"/>
        <end position="52"/>
    </location>
</feature>
<dbReference type="STRING" id="159449.B4N89_29920"/>
<feature type="transmembrane region" description="Helical" evidence="8">
    <location>
        <begin position="276"/>
        <end position="295"/>
    </location>
</feature>
<organism evidence="10 11">
    <name type="scientific">Embleya scabrispora</name>
    <dbReference type="NCBI Taxonomy" id="159449"/>
    <lineage>
        <taxon>Bacteria</taxon>
        <taxon>Bacillati</taxon>
        <taxon>Actinomycetota</taxon>
        <taxon>Actinomycetes</taxon>
        <taxon>Kitasatosporales</taxon>
        <taxon>Streptomycetaceae</taxon>
        <taxon>Embleya</taxon>
    </lineage>
</organism>
<proteinExistence type="inferred from homology"/>
<dbReference type="InterPro" id="IPR050586">
    <property type="entry name" value="CPA3_Na-H_Antiporter_D"/>
</dbReference>
<name>A0A1T3P6U1_9ACTN</name>
<evidence type="ECO:0000313" key="11">
    <source>
        <dbReference type="Proteomes" id="UP000190037"/>
    </source>
</evidence>
<evidence type="ECO:0000259" key="9">
    <source>
        <dbReference type="Pfam" id="PF00361"/>
    </source>
</evidence>
<evidence type="ECO:0000256" key="7">
    <source>
        <dbReference type="RuleBase" id="RU000320"/>
    </source>
</evidence>
<feature type="transmembrane region" description="Helical" evidence="8">
    <location>
        <begin position="244"/>
        <end position="264"/>
    </location>
</feature>
<evidence type="ECO:0000256" key="4">
    <source>
        <dbReference type="ARBA" id="ARBA00022692"/>
    </source>
</evidence>
<dbReference type="Pfam" id="PF00361">
    <property type="entry name" value="Proton_antipo_M"/>
    <property type="match status" value="1"/>
</dbReference>
<feature type="transmembrane region" description="Helical" evidence="8">
    <location>
        <begin position="210"/>
        <end position="232"/>
    </location>
</feature>
<feature type="transmembrane region" description="Helical" evidence="8">
    <location>
        <begin position="80"/>
        <end position="99"/>
    </location>
</feature>
<feature type="transmembrane region" description="Helical" evidence="8">
    <location>
        <begin position="165"/>
        <end position="189"/>
    </location>
</feature>
<comment type="caution">
    <text evidence="10">The sequence shown here is derived from an EMBL/GenBank/DDBJ whole genome shotgun (WGS) entry which is preliminary data.</text>
</comment>
<accession>A0A1T3P6U1</accession>
<dbReference type="PANTHER" id="PTHR42703:SF1">
    <property type="entry name" value="NA(+)_H(+) ANTIPORTER SUBUNIT D1"/>
    <property type="match status" value="1"/>
</dbReference>
<feature type="transmembrane region" description="Helical" evidence="8">
    <location>
        <begin position="404"/>
        <end position="428"/>
    </location>
</feature>
<dbReference type="PRINTS" id="PR01437">
    <property type="entry name" value="NUOXDRDTASE4"/>
</dbReference>
<dbReference type="AlphaFoldDB" id="A0A1T3P6U1"/>
<evidence type="ECO:0000256" key="6">
    <source>
        <dbReference type="ARBA" id="ARBA00023136"/>
    </source>
</evidence>